<sequence length="248" mass="28204">MVKSNNEYIRKAKRKKKIKKIIISSILVAALVVVVINYTDIFKIKTIKCVGDNLVTGGYVVDKAEMLKNRNLLFISKSDFMKELKENPYVEDIKFSKKYPSTLEIRIVEKKGLYYASENGNYNIISDEMIYLEKVNSIDGRNLVEIKGANFSGKNLGDKVWDSERVKEILQDTYKVQKSFDDNGDNVKITSIDISNLSKIKLNFGEIEVYLGNDENLTNKIKTAAAIFKQGIAKKYINISFNGSPDIE</sequence>
<keyword evidence="2" id="KW-0132">Cell division</keyword>
<reference evidence="8 9" key="1">
    <citation type="submission" date="2020-08" db="EMBL/GenBank/DDBJ databases">
        <title>A Genomic Blueprint of the Chicken Gut Microbiome.</title>
        <authorList>
            <person name="Gilroy R."/>
            <person name="Ravi A."/>
            <person name="Getino M."/>
            <person name="Pursley I."/>
            <person name="Horton D.L."/>
            <person name="Alikhan N.-F."/>
            <person name="Baker D."/>
            <person name="Gharbi K."/>
            <person name="Hall N."/>
            <person name="Watson M."/>
            <person name="Adriaenssens E.M."/>
            <person name="Foster-Nyarko E."/>
            <person name="Jarju S."/>
            <person name="Secka A."/>
            <person name="Antonio M."/>
            <person name="Oren A."/>
            <person name="Chaudhuri R."/>
            <person name="La Ragione R.M."/>
            <person name="Hildebrand F."/>
            <person name="Pallen M.J."/>
        </authorList>
    </citation>
    <scope>NUCLEOTIDE SEQUENCE [LARGE SCALE GENOMIC DNA]</scope>
    <source>
        <strain evidence="8 9">Sa3CVN1</strain>
    </source>
</reference>
<dbReference type="PANTHER" id="PTHR37820:SF1">
    <property type="entry name" value="CELL DIVISION PROTEIN FTSQ"/>
    <property type="match status" value="1"/>
</dbReference>
<name>A0ABR8PPF3_9CLOT</name>
<evidence type="ECO:0000256" key="6">
    <source>
        <dbReference type="SAM" id="Phobius"/>
    </source>
</evidence>
<evidence type="ECO:0000256" key="2">
    <source>
        <dbReference type="ARBA" id="ARBA00022618"/>
    </source>
</evidence>
<dbReference type="Pfam" id="PF08478">
    <property type="entry name" value="POTRA_1"/>
    <property type="match status" value="1"/>
</dbReference>
<gene>
    <name evidence="8" type="ORF">H9661_01715</name>
</gene>
<keyword evidence="9" id="KW-1185">Reference proteome</keyword>
<dbReference type="Gene3D" id="3.10.20.310">
    <property type="entry name" value="membrane protein fhac"/>
    <property type="match status" value="1"/>
</dbReference>
<keyword evidence="1" id="KW-1003">Cell membrane</keyword>
<dbReference type="InterPro" id="IPR050487">
    <property type="entry name" value="FtsQ_DivIB"/>
</dbReference>
<evidence type="ECO:0000256" key="1">
    <source>
        <dbReference type="ARBA" id="ARBA00022475"/>
    </source>
</evidence>
<dbReference type="Proteomes" id="UP000627781">
    <property type="component" value="Unassembled WGS sequence"/>
</dbReference>
<dbReference type="RefSeq" id="WP_191767555.1">
    <property type="nucleotide sequence ID" value="NZ_JACSRA010000002.1"/>
</dbReference>
<feature type="transmembrane region" description="Helical" evidence="6">
    <location>
        <begin position="21"/>
        <end position="39"/>
    </location>
</feature>
<dbReference type="PANTHER" id="PTHR37820">
    <property type="entry name" value="CELL DIVISION PROTEIN DIVIB"/>
    <property type="match status" value="1"/>
</dbReference>
<comment type="caution">
    <text evidence="8">The sequence shown here is derived from an EMBL/GenBank/DDBJ whole genome shotgun (WGS) entry which is preliminary data.</text>
</comment>
<evidence type="ECO:0000313" key="8">
    <source>
        <dbReference type="EMBL" id="MBD7910061.1"/>
    </source>
</evidence>
<keyword evidence="3 6" id="KW-0812">Transmembrane</keyword>
<dbReference type="EMBL" id="JACSRA010000002">
    <property type="protein sequence ID" value="MBD7910061.1"/>
    <property type="molecule type" value="Genomic_DNA"/>
</dbReference>
<evidence type="ECO:0000313" key="9">
    <source>
        <dbReference type="Proteomes" id="UP000627781"/>
    </source>
</evidence>
<evidence type="ECO:0000256" key="5">
    <source>
        <dbReference type="ARBA" id="ARBA00023306"/>
    </source>
</evidence>
<keyword evidence="4 6" id="KW-1133">Transmembrane helix</keyword>
<keyword evidence="5" id="KW-0131">Cell cycle</keyword>
<proteinExistence type="predicted"/>
<organism evidence="8 9">
    <name type="scientific">Clostridium cibarium</name>
    <dbReference type="NCBI Taxonomy" id="2762247"/>
    <lineage>
        <taxon>Bacteria</taxon>
        <taxon>Bacillati</taxon>
        <taxon>Bacillota</taxon>
        <taxon>Clostridia</taxon>
        <taxon>Eubacteriales</taxon>
        <taxon>Clostridiaceae</taxon>
        <taxon>Clostridium</taxon>
    </lineage>
</organism>
<feature type="domain" description="POTRA" evidence="7">
    <location>
        <begin position="42"/>
        <end position="109"/>
    </location>
</feature>
<evidence type="ECO:0000256" key="4">
    <source>
        <dbReference type="ARBA" id="ARBA00022989"/>
    </source>
</evidence>
<evidence type="ECO:0000256" key="3">
    <source>
        <dbReference type="ARBA" id="ARBA00022692"/>
    </source>
</evidence>
<keyword evidence="6" id="KW-0472">Membrane</keyword>
<evidence type="ECO:0000259" key="7">
    <source>
        <dbReference type="Pfam" id="PF08478"/>
    </source>
</evidence>
<dbReference type="InterPro" id="IPR013685">
    <property type="entry name" value="POTRA_FtsQ_type"/>
</dbReference>
<protein>
    <submittedName>
        <fullName evidence="8">FtsQ-type POTRA domain-containing protein</fullName>
    </submittedName>
</protein>
<accession>A0ABR8PPF3</accession>